<dbReference type="InterPro" id="IPR036291">
    <property type="entry name" value="NAD(P)-bd_dom_sf"/>
</dbReference>
<dbReference type="Gene3D" id="3.40.50.720">
    <property type="entry name" value="NAD(P)-binding Rossmann-like Domain"/>
    <property type="match status" value="2"/>
</dbReference>
<protein>
    <submittedName>
        <fullName evidence="11">Alcohol dehydrogenase, C-terminal</fullName>
    </submittedName>
</protein>
<evidence type="ECO:0000256" key="3">
    <source>
        <dbReference type="ARBA" id="ARBA00022723"/>
    </source>
</evidence>
<dbReference type="STRING" id="35608.A0A2U1QHC9"/>
<feature type="domain" description="Alcohol dehydrogenase-like N-terminal" evidence="10">
    <location>
        <begin position="40"/>
        <end position="183"/>
    </location>
</feature>
<dbReference type="GO" id="GO:0008270">
    <property type="term" value="F:zinc ion binding"/>
    <property type="evidence" value="ECO:0007669"/>
    <property type="project" value="TreeGrafter"/>
</dbReference>
<dbReference type="EMBL" id="PKPP01000126">
    <property type="protein sequence ID" value="PWA97385.1"/>
    <property type="molecule type" value="Genomic_DNA"/>
</dbReference>
<dbReference type="Proteomes" id="UP000245207">
    <property type="component" value="Unassembled WGS sequence"/>
</dbReference>
<evidence type="ECO:0000256" key="5">
    <source>
        <dbReference type="ARBA" id="ARBA00023002"/>
    </source>
</evidence>
<evidence type="ECO:0000256" key="2">
    <source>
        <dbReference type="ARBA" id="ARBA00011738"/>
    </source>
</evidence>
<keyword evidence="12" id="KW-1185">Reference proteome</keyword>
<evidence type="ECO:0000256" key="7">
    <source>
        <dbReference type="ARBA" id="ARBA00060764"/>
    </source>
</evidence>
<keyword evidence="3" id="KW-0479">Metal-binding</keyword>
<sequence length="1293" mass="146108">MDLVNMKHSVPEVITCKAAVIHELGGPVIVEEITVDPPKASEARIKMLCSSICHTDILCRKGFPLVVYLVLTTLLPWQPLFPRIPGHEGVGMVESIGEDTETTLKIGDIVIPLYLGECGQCSNCKTGKSNLCHIYPVDFNSGLMNDGTSRMSIAATGERIYHLFSCSTWSEYMVIDVNYVLKIDPKMCLPHASLLSCGFTTGFGAPWKEAQVSKGSLVVVFGLGVVGLGVPSKTFTCSTYISLAIKKYILSKYGAIKGAQMQGASKIIGVDINENKAAKGKVFGMTDFINPKDHPNKSVSDLVKDITDGLGVDYSFECTGVPSLLNEALEASKIVRSILSITFTDLVDQRLPVPLLGIKKVLTSILILAIKCINTKPELRPTMYDVSHKVVVICDMPESDNIVGVTRYRQMDQISSGSVCDGFPPLSSKYPWLVAQSLEDEENNTKDPFFYTIHNDLPHYRCRIPELLGERIRGSFHGWVILSNHPNNNKWSLWNQETSKIICLPTLILEDGGYESIGECCLSAPPSDPSSILLLTRTNKPTFVFFQLVSKRKKFRWTEMSYAYQLKRLTNDGELVNNLTCCNGKVYALNTDGTFAKFVIHVDIMVKDKEVVIKLMLFGASPFSPRTYPGEGRIDFLKGSSTELFYIRIYFEKEDKKTPTDVYLYKSDLTRIDWEERECLKYWNLADINYKDVPKDDLEGLDRSQESWEEIDDLKDAIFFLDLARDHSVSYKHVDKHVIASDFGGFIHIRGGMGESIYSYHVKNDTISLFPIPSPMLPTSHLSMWECRCFIMEDKKTPTDVYLYKSDLTRIDWEERECLKYWNLADINYKDVPKDDLEGLDRSQESWEEIDDLKDAIFFLDLARDHSVSYKHVDKHVIASDFGGFIHIRGGMGESIYSYHVKNDTISLFPIPSPMLPTSHLSMWECRLEDDHGEAKYVTDSEVEMEDTDEVLLRSGMDDGVKFNESQLLNMPFDILKTIIEHCVGVEYMNFRAACKQCHLAAPLIKWSHKTSIMRLQWYSFVSPWLMVVDRKRGTITCTDPLSGDNYFMKNPFVETDDGQLAPIVDGQLYCSRFGWLLFESRELNCLVFYNPFTDDIRDDLPDVENCLKSFCFSAPPTSQVPMIVLLLDLQDEDIGVLTSYLYTLCTGGELIVFSNLGKEDSSWKLVEAEAPKGGCKSPAQYFLTNCDQHLLLVSVGEYGGRVEVFKRTESKQEWEKIDSVGRLMDQIYSGSVYDRFTPLSSKYPWLVAQSLEDEEYNTKDLFSTPYITTCLIIDVESLSCSRNVSEDVSTVG</sequence>
<dbReference type="SUPFAM" id="SSF50129">
    <property type="entry name" value="GroES-like"/>
    <property type="match status" value="1"/>
</dbReference>
<comment type="caution">
    <text evidence="11">The sequence shown here is derived from an EMBL/GenBank/DDBJ whole genome shotgun (WGS) entry which is preliminary data.</text>
</comment>
<evidence type="ECO:0000256" key="1">
    <source>
        <dbReference type="ARBA" id="ARBA00001947"/>
    </source>
</evidence>
<dbReference type="InterPro" id="IPR013149">
    <property type="entry name" value="ADH-like_C"/>
</dbReference>
<evidence type="ECO:0000259" key="8">
    <source>
        <dbReference type="Pfam" id="PF00107"/>
    </source>
</evidence>
<dbReference type="OrthoDB" id="620303at2759"/>
<dbReference type="GO" id="GO:0051903">
    <property type="term" value="F:S-(hydroxymethyl)glutathione dehydrogenase [NAD(P)+] activity"/>
    <property type="evidence" value="ECO:0007669"/>
    <property type="project" value="TreeGrafter"/>
</dbReference>
<evidence type="ECO:0000313" key="11">
    <source>
        <dbReference type="EMBL" id="PWA97385.1"/>
    </source>
</evidence>
<comment type="cofactor">
    <cofactor evidence="1">
        <name>Zn(2+)</name>
        <dbReference type="ChEBI" id="CHEBI:29105"/>
    </cofactor>
</comment>
<dbReference type="Pfam" id="PF00107">
    <property type="entry name" value="ADH_zinc_N"/>
    <property type="match status" value="1"/>
</dbReference>
<evidence type="ECO:0000259" key="10">
    <source>
        <dbReference type="Pfam" id="PF08240"/>
    </source>
</evidence>
<dbReference type="InterPro" id="IPR013154">
    <property type="entry name" value="ADH-like_N"/>
</dbReference>
<dbReference type="Pfam" id="PF08240">
    <property type="entry name" value="ADH_N"/>
    <property type="match status" value="1"/>
</dbReference>
<comment type="similarity">
    <text evidence="7">Belongs to the zinc-containing alcohol dehydrogenase family. Class-IV subfamily.</text>
</comment>
<dbReference type="Gene3D" id="3.90.180.10">
    <property type="entry name" value="Medium-chain alcohol dehydrogenases, catalytic domain"/>
    <property type="match status" value="1"/>
</dbReference>
<evidence type="ECO:0000259" key="9">
    <source>
        <dbReference type="Pfam" id="PF03478"/>
    </source>
</evidence>
<dbReference type="FunFam" id="3.40.50.720:FF:000003">
    <property type="entry name" value="S-(hydroxymethyl)glutathione dehydrogenase"/>
    <property type="match status" value="1"/>
</dbReference>
<keyword evidence="4" id="KW-0862">Zinc</keyword>
<proteinExistence type="inferred from homology"/>
<evidence type="ECO:0000256" key="6">
    <source>
        <dbReference type="ARBA" id="ARBA00023027"/>
    </source>
</evidence>
<dbReference type="SUPFAM" id="SSF51735">
    <property type="entry name" value="NAD(P)-binding Rossmann-fold domains"/>
    <property type="match status" value="1"/>
</dbReference>
<keyword evidence="5" id="KW-0560">Oxidoreductase</keyword>
<name>A0A2U1QHC9_ARTAN</name>
<organism evidence="11 12">
    <name type="scientific">Artemisia annua</name>
    <name type="common">Sweet wormwood</name>
    <dbReference type="NCBI Taxonomy" id="35608"/>
    <lineage>
        <taxon>Eukaryota</taxon>
        <taxon>Viridiplantae</taxon>
        <taxon>Streptophyta</taxon>
        <taxon>Embryophyta</taxon>
        <taxon>Tracheophyta</taxon>
        <taxon>Spermatophyta</taxon>
        <taxon>Magnoliopsida</taxon>
        <taxon>eudicotyledons</taxon>
        <taxon>Gunneridae</taxon>
        <taxon>Pentapetalae</taxon>
        <taxon>asterids</taxon>
        <taxon>campanulids</taxon>
        <taxon>Asterales</taxon>
        <taxon>Asteraceae</taxon>
        <taxon>Asteroideae</taxon>
        <taxon>Anthemideae</taxon>
        <taxon>Artemisiinae</taxon>
        <taxon>Artemisia</taxon>
    </lineage>
</organism>
<accession>A0A2U1QHC9</accession>
<dbReference type="InterPro" id="IPR005174">
    <property type="entry name" value="KIB1-4_b-propeller"/>
</dbReference>
<feature type="domain" description="KIB1-4 beta-propeller" evidence="9">
    <location>
        <begin position="459"/>
        <end position="680"/>
    </location>
</feature>
<feature type="domain" description="Alcohol dehydrogenase-like C-terminal" evidence="8">
    <location>
        <begin position="255"/>
        <end position="333"/>
    </location>
</feature>
<dbReference type="Pfam" id="PF03478">
    <property type="entry name" value="Beta-prop_KIB1-4"/>
    <property type="match status" value="1"/>
</dbReference>
<dbReference type="InterPro" id="IPR011032">
    <property type="entry name" value="GroES-like_sf"/>
</dbReference>
<dbReference type="GO" id="GO:0046294">
    <property type="term" value="P:formaldehyde catabolic process"/>
    <property type="evidence" value="ECO:0007669"/>
    <property type="project" value="TreeGrafter"/>
</dbReference>
<dbReference type="PANTHER" id="PTHR43880:SF38">
    <property type="entry name" value="ALCOHOL DEHYDROGENASE-RELATED"/>
    <property type="match status" value="1"/>
</dbReference>
<dbReference type="GO" id="GO:0005829">
    <property type="term" value="C:cytosol"/>
    <property type="evidence" value="ECO:0007669"/>
    <property type="project" value="TreeGrafter"/>
</dbReference>
<dbReference type="FunFam" id="3.90.180.10:FF:000067">
    <property type="entry name" value="alcohol dehydrogenase 1-like isoform X1"/>
    <property type="match status" value="1"/>
</dbReference>
<gene>
    <name evidence="11" type="ORF">CTI12_AA009570</name>
</gene>
<comment type="subunit">
    <text evidence="2">Homodimer.</text>
</comment>
<evidence type="ECO:0000313" key="12">
    <source>
        <dbReference type="Proteomes" id="UP000245207"/>
    </source>
</evidence>
<reference evidence="11 12" key="1">
    <citation type="journal article" date="2018" name="Mol. Plant">
        <title>The genome of Artemisia annua provides insight into the evolution of Asteraceae family and artemisinin biosynthesis.</title>
        <authorList>
            <person name="Shen Q."/>
            <person name="Zhang L."/>
            <person name="Liao Z."/>
            <person name="Wang S."/>
            <person name="Yan T."/>
            <person name="Shi P."/>
            <person name="Liu M."/>
            <person name="Fu X."/>
            <person name="Pan Q."/>
            <person name="Wang Y."/>
            <person name="Lv Z."/>
            <person name="Lu X."/>
            <person name="Zhang F."/>
            <person name="Jiang W."/>
            <person name="Ma Y."/>
            <person name="Chen M."/>
            <person name="Hao X."/>
            <person name="Li L."/>
            <person name="Tang Y."/>
            <person name="Lv G."/>
            <person name="Zhou Y."/>
            <person name="Sun X."/>
            <person name="Brodelius P.E."/>
            <person name="Rose J.K.C."/>
            <person name="Tang K."/>
        </authorList>
    </citation>
    <scope>NUCLEOTIDE SEQUENCE [LARGE SCALE GENOMIC DNA]</scope>
    <source>
        <strain evidence="12">cv. Huhao1</strain>
        <tissue evidence="11">Leaf</tissue>
    </source>
</reference>
<evidence type="ECO:0000256" key="4">
    <source>
        <dbReference type="ARBA" id="ARBA00022833"/>
    </source>
</evidence>
<dbReference type="PANTHER" id="PTHR43880">
    <property type="entry name" value="ALCOHOL DEHYDROGENASE"/>
    <property type="match status" value="1"/>
</dbReference>
<keyword evidence="6" id="KW-0520">NAD</keyword>